<protein>
    <submittedName>
        <fullName evidence="1">Uncharacterized protein</fullName>
    </submittedName>
</protein>
<sequence>MEYFILEMCLFCHCPELNSAKDKKGKIIMLNVFWVVINHPWSLPPNPGVKINV</sequence>
<reference evidence="1" key="2">
    <citation type="journal article" date="2015" name="Fish Shellfish Immunol.">
        <title>Early steps in the European eel (Anguilla anguilla)-Vibrio vulnificus interaction in the gills: Role of the RtxA13 toxin.</title>
        <authorList>
            <person name="Callol A."/>
            <person name="Pajuelo D."/>
            <person name="Ebbesson L."/>
            <person name="Teles M."/>
            <person name="MacKenzie S."/>
            <person name="Amaro C."/>
        </authorList>
    </citation>
    <scope>NUCLEOTIDE SEQUENCE</scope>
</reference>
<dbReference type="AlphaFoldDB" id="A0A0E9XKA4"/>
<reference evidence="1" key="1">
    <citation type="submission" date="2014-11" db="EMBL/GenBank/DDBJ databases">
        <authorList>
            <person name="Amaro Gonzalez C."/>
        </authorList>
    </citation>
    <scope>NUCLEOTIDE SEQUENCE</scope>
</reference>
<name>A0A0E9XKA4_ANGAN</name>
<dbReference type="EMBL" id="GBXM01006337">
    <property type="protein sequence ID" value="JAI02241.1"/>
    <property type="molecule type" value="Transcribed_RNA"/>
</dbReference>
<organism evidence="1">
    <name type="scientific">Anguilla anguilla</name>
    <name type="common">European freshwater eel</name>
    <name type="synonym">Muraena anguilla</name>
    <dbReference type="NCBI Taxonomy" id="7936"/>
    <lineage>
        <taxon>Eukaryota</taxon>
        <taxon>Metazoa</taxon>
        <taxon>Chordata</taxon>
        <taxon>Craniata</taxon>
        <taxon>Vertebrata</taxon>
        <taxon>Euteleostomi</taxon>
        <taxon>Actinopterygii</taxon>
        <taxon>Neopterygii</taxon>
        <taxon>Teleostei</taxon>
        <taxon>Anguilliformes</taxon>
        <taxon>Anguillidae</taxon>
        <taxon>Anguilla</taxon>
    </lineage>
</organism>
<accession>A0A0E9XKA4</accession>
<evidence type="ECO:0000313" key="1">
    <source>
        <dbReference type="EMBL" id="JAI02241.1"/>
    </source>
</evidence>
<proteinExistence type="predicted"/>